<evidence type="ECO:0000256" key="3">
    <source>
        <dbReference type="RuleBase" id="RU361196"/>
    </source>
</evidence>
<gene>
    <name evidence="5" type="ORF">SKTS_19740</name>
</gene>
<evidence type="ECO:0000313" key="6">
    <source>
        <dbReference type="Proteomes" id="UP000502260"/>
    </source>
</evidence>
<evidence type="ECO:0000256" key="1">
    <source>
        <dbReference type="ARBA" id="ARBA00006821"/>
    </source>
</evidence>
<keyword evidence="6" id="KW-1185">Reference proteome</keyword>
<dbReference type="PANTHER" id="PTHR36306:SF1">
    <property type="entry name" value="ALPHA-AMYLASE-RELATED"/>
    <property type="match status" value="1"/>
</dbReference>
<dbReference type="InterPro" id="IPR004300">
    <property type="entry name" value="Glyco_hydro_57_N"/>
</dbReference>
<keyword evidence="2 3" id="KW-0119">Carbohydrate metabolism</keyword>
<dbReference type="SUPFAM" id="SSF88713">
    <property type="entry name" value="Glycoside hydrolase/deacetylase"/>
    <property type="match status" value="1"/>
</dbReference>
<accession>A0A6F8VBJ4</accession>
<reference evidence="6" key="1">
    <citation type="submission" date="2020-03" db="EMBL/GenBank/DDBJ databases">
        <title>Complete genome sequence of sulfur-oxidizing bacterium skT11.</title>
        <authorList>
            <person name="Kanda M."/>
            <person name="Kojima H."/>
            <person name="Fukui M."/>
        </authorList>
    </citation>
    <scope>NUCLEOTIDE SEQUENCE [LARGE SCALE GENOMIC DNA]</scope>
    <source>
        <strain evidence="6">skT11</strain>
    </source>
</reference>
<feature type="domain" description="Glycoside hydrolase family 57 N-terminal" evidence="4">
    <location>
        <begin position="10"/>
        <end position="439"/>
    </location>
</feature>
<dbReference type="GO" id="GO:0005975">
    <property type="term" value="P:carbohydrate metabolic process"/>
    <property type="evidence" value="ECO:0007669"/>
    <property type="project" value="InterPro"/>
</dbReference>
<proteinExistence type="inferred from homology"/>
<dbReference type="Gene3D" id="3.20.110.10">
    <property type="entry name" value="Glycoside hydrolase 38, N terminal domain"/>
    <property type="match status" value="1"/>
</dbReference>
<dbReference type="AlphaFoldDB" id="A0A6F8VBJ4"/>
<dbReference type="EMBL" id="AP022853">
    <property type="protein sequence ID" value="BCB27088.1"/>
    <property type="molecule type" value="Genomic_DNA"/>
</dbReference>
<dbReference type="CDD" id="cd10796">
    <property type="entry name" value="GH57N_APU"/>
    <property type="match status" value="1"/>
</dbReference>
<dbReference type="Pfam" id="PF03065">
    <property type="entry name" value="Glyco_hydro_57"/>
    <property type="match status" value="1"/>
</dbReference>
<dbReference type="InterPro" id="IPR027291">
    <property type="entry name" value="Glyco_hydro_38_N_sf"/>
</dbReference>
<dbReference type="InterPro" id="IPR052046">
    <property type="entry name" value="GH57_Enzymes"/>
</dbReference>
<evidence type="ECO:0000313" key="5">
    <source>
        <dbReference type="EMBL" id="BCB27088.1"/>
    </source>
</evidence>
<sequence>MNPQKKLKLILCWHMHQPDYRHHVTGEFALPWTYLHAIKDYTDMAYHLEQSPQARAVVNFVPILLDQLEDYTEQFRSGKMRDPLLRLLAAKDLEHLTLEQRKLVLDSCFRSHHSKMIEPYPAYKRLYDLFKLHEGQGTENLHYLSSQYLADLLVWYHLAWTGESVRREHELVVSMMSKGCLFTYKERLKLFALIGELIADIIPRYRKLADDGQVELSSTPYYHPIAPLLLDFESARESLPEIDLPVSPRYPGGKSRLSFHITEAIKMHERHFGTKPQGMWPAEGGVSQAAAMQMAQNGCRWIATGQKVLSNSLHNAAQAGSLTDPLTYLYRPYRVSDGKNEIACFFRDDRLADKIGFEYAKWFGRDAVLNFVHSLEEIWQQSSGHENPVVSVILDGENAWEYYPYNGYYFLSEMYAMLQDHPYIEFTTFGDYLDNCRDEARHPKRTSNACAEMRDLPHLVAGSWVYGNFSTWIGCQEKNRAWDLLCHAKQSYDLVIAGERLNTEQQYKAERQLALCEGSDWFWWFGDYNPGDSVRSFDKLYRENLADLYRLLMLDPPHELEIPLSQGGGYAEAGGAMRRNT</sequence>
<dbReference type="PANTHER" id="PTHR36306">
    <property type="entry name" value="ALPHA-AMYLASE-RELATED-RELATED"/>
    <property type="match status" value="1"/>
</dbReference>
<dbReference type="RefSeq" id="WP_173064090.1">
    <property type="nucleotide sequence ID" value="NZ_AP022853.1"/>
</dbReference>
<dbReference type="Proteomes" id="UP000502260">
    <property type="component" value="Chromosome"/>
</dbReference>
<dbReference type="InterPro" id="IPR011330">
    <property type="entry name" value="Glyco_hydro/deAcase_b/a-brl"/>
</dbReference>
<name>A0A6F8VBJ4_9PROT</name>
<protein>
    <recommendedName>
        <fullName evidence="4">Glycoside hydrolase family 57 N-terminal domain-containing protein</fullName>
    </recommendedName>
</protein>
<organism evidence="5 6">
    <name type="scientific">Sulfurimicrobium lacus</name>
    <dbReference type="NCBI Taxonomy" id="2715678"/>
    <lineage>
        <taxon>Bacteria</taxon>
        <taxon>Pseudomonadati</taxon>
        <taxon>Pseudomonadota</taxon>
        <taxon>Betaproteobacteria</taxon>
        <taxon>Nitrosomonadales</taxon>
        <taxon>Sulfuricellaceae</taxon>
        <taxon>Sulfurimicrobium</taxon>
    </lineage>
</organism>
<evidence type="ECO:0000256" key="2">
    <source>
        <dbReference type="ARBA" id="ARBA00023277"/>
    </source>
</evidence>
<dbReference type="GO" id="GO:0003824">
    <property type="term" value="F:catalytic activity"/>
    <property type="evidence" value="ECO:0007669"/>
    <property type="project" value="InterPro"/>
</dbReference>
<dbReference type="KEGG" id="slac:SKTS_19740"/>
<evidence type="ECO:0000259" key="4">
    <source>
        <dbReference type="Pfam" id="PF03065"/>
    </source>
</evidence>
<comment type="similarity">
    <text evidence="1 3">Belongs to the glycosyl hydrolase 57 family.</text>
</comment>